<dbReference type="Pfam" id="PF13471">
    <property type="entry name" value="Transglut_core3"/>
    <property type="match status" value="1"/>
</dbReference>
<evidence type="ECO:0000313" key="2">
    <source>
        <dbReference type="EMBL" id="KYO50929.1"/>
    </source>
</evidence>
<evidence type="ECO:0000259" key="1">
    <source>
        <dbReference type="Pfam" id="PF13471"/>
    </source>
</evidence>
<dbReference type="NCBIfam" id="NF033537">
    <property type="entry name" value="lasso_biosyn_B2"/>
    <property type="match status" value="1"/>
</dbReference>
<name>A0A162KCD4_9PROT</name>
<dbReference type="InterPro" id="IPR053521">
    <property type="entry name" value="McjB-like"/>
</dbReference>
<dbReference type="AlphaFoldDB" id="A0A162KCD4"/>
<dbReference type="RefSeq" id="WP_062767284.1">
    <property type="nucleotide sequence ID" value="NZ_CP121043.1"/>
</dbReference>
<feature type="domain" description="Microcin J25-processing protein McjB C-terminal" evidence="1">
    <location>
        <begin position="45"/>
        <end position="154"/>
    </location>
</feature>
<dbReference type="InterPro" id="IPR032708">
    <property type="entry name" value="McjB_C"/>
</dbReference>
<gene>
    <name evidence="2" type="ORF">AUP44_11065</name>
</gene>
<organism evidence="2 3">
    <name type="scientific">Tistrella mobilis</name>
    <dbReference type="NCBI Taxonomy" id="171437"/>
    <lineage>
        <taxon>Bacteria</taxon>
        <taxon>Pseudomonadati</taxon>
        <taxon>Pseudomonadota</taxon>
        <taxon>Alphaproteobacteria</taxon>
        <taxon>Geminicoccales</taxon>
        <taxon>Geminicoccaceae</taxon>
        <taxon>Tistrella</taxon>
    </lineage>
</organism>
<dbReference type="Proteomes" id="UP000075787">
    <property type="component" value="Unassembled WGS sequence"/>
</dbReference>
<dbReference type="EMBL" id="LPZR01000187">
    <property type="protein sequence ID" value="KYO50929.1"/>
    <property type="molecule type" value="Genomic_DNA"/>
</dbReference>
<comment type="caution">
    <text evidence="2">The sequence shown here is derived from an EMBL/GenBank/DDBJ whole genome shotgun (WGS) entry which is preliminary data.</text>
</comment>
<reference evidence="2 3" key="1">
    <citation type="submission" date="2015-12" db="EMBL/GenBank/DDBJ databases">
        <title>Genome sequence of Tistrella mobilis MCCC 1A02139.</title>
        <authorList>
            <person name="Lu L."/>
            <person name="Lai Q."/>
            <person name="Shao Z."/>
            <person name="Qian P."/>
        </authorList>
    </citation>
    <scope>NUCLEOTIDE SEQUENCE [LARGE SCALE GENOMIC DNA]</scope>
    <source>
        <strain evidence="2 3">MCCC 1A02139</strain>
    </source>
</reference>
<accession>A0A162KCD4</accession>
<proteinExistence type="predicted"/>
<evidence type="ECO:0000313" key="3">
    <source>
        <dbReference type="Proteomes" id="UP000075787"/>
    </source>
</evidence>
<dbReference type="OrthoDB" id="7376263at2"/>
<dbReference type="GeneID" id="97239806"/>
<sequence>MTTEPAAPAAPATRPPRPRGDIWIQRLLLIEAAFCLALAVTSVKLIPFRRLAAWSSRRPAGARLMPPDTTDLEVLRADADWRQSWRIGRLVAVAARKVPFKAVCLPQALAGQSMLRRRGVPVEIVYGVKRDTETGGIAAHAWLEYRGRGFLGHEVAPDHTEIARFPSDRARGPE</sequence>
<protein>
    <recommendedName>
        <fullName evidence="1">Microcin J25-processing protein McjB C-terminal domain-containing protein</fullName>
    </recommendedName>
</protein>